<evidence type="ECO:0000313" key="2">
    <source>
        <dbReference type="Proteomes" id="UP000887116"/>
    </source>
</evidence>
<accession>A0A8X6J2Q8</accession>
<proteinExistence type="predicted"/>
<protein>
    <submittedName>
        <fullName evidence="1">Uncharacterized protein</fullName>
    </submittedName>
</protein>
<keyword evidence="2" id="KW-1185">Reference proteome</keyword>
<dbReference type="EMBL" id="BMAO01007636">
    <property type="protein sequence ID" value="GFR17415.1"/>
    <property type="molecule type" value="Genomic_DNA"/>
</dbReference>
<dbReference type="AlphaFoldDB" id="A0A8X6J2Q8"/>
<sequence>MSKIKALMVKMGNVRASPACSISRLRSALSRSNRKLLLMTFVGSAGEVRSSKECLLESMKRNFNPVGRRNSSTSYCVVKSSWMTIKGDPVIKDSFPGTRVLGKS</sequence>
<organism evidence="1 2">
    <name type="scientific">Trichonephila clavata</name>
    <name type="common">Joro spider</name>
    <name type="synonym">Nephila clavata</name>
    <dbReference type="NCBI Taxonomy" id="2740835"/>
    <lineage>
        <taxon>Eukaryota</taxon>
        <taxon>Metazoa</taxon>
        <taxon>Ecdysozoa</taxon>
        <taxon>Arthropoda</taxon>
        <taxon>Chelicerata</taxon>
        <taxon>Arachnida</taxon>
        <taxon>Araneae</taxon>
        <taxon>Araneomorphae</taxon>
        <taxon>Entelegynae</taxon>
        <taxon>Araneoidea</taxon>
        <taxon>Nephilidae</taxon>
        <taxon>Trichonephila</taxon>
    </lineage>
</organism>
<evidence type="ECO:0000313" key="1">
    <source>
        <dbReference type="EMBL" id="GFR17415.1"/>
    </source>
</evidence>
<gene>
    <name evidence="1" type="ORF">TNCT_659651</name>
</gene>
<comment type="caution">
    <text evidence="1">The sequence shown here is derived from an EMBL/GenBank/DDBJ whole genome shotgun (WGS) entry which is preliminary data.</text>
</comment>
<name>A0A8X6J2Q8_TRICU</name>
<dbReference type="Proteomes" id="UP000887116">
    <property type="component" value="Unassembled WGS sequence"/>
</dbReference>
<reference evidence="1" key="1">
    <citation type="submission" date="2020-07" db="EMBL/GenBank/DDBJ databases">
        <title>Multicomponent nature underlies the extraordinary mechanical properties of spider dragline silk.</title>
        <authorList>
            <person name="Kono N."/>
            <person name="Nakamura H."/>
            <person name="Mori M."/>
            <person name="Yoshida Y."/>
            <person name="Ohtoshi R."/>
            <person name="Malay A.D."/>
            <person name="Moran D.A.P."/>
            <person name="Tomita M."/>
            <person name="Numata K."/>
            <person name="Arakawa K."/>
        </authorList>
    </citation>
    <scope>NUCLEOTIDE SEQUENCE</scope>
</reference>